<dbReference type="EMBL" id="CP035945">
    <property type="protein sequence ID" value="QBE98865.1"/>
    <property type="molecule type" value="Genomic_DNA"/>
</dbReference>
<dbReference type="AlphaFoldDB" id="A0A4P6M3Y3"/>
<evidence type="ECO:0000313" key="3">
    <source>
        <dbReference type="Proteomes" id="UP000289794"/>
    </source>
</evidence>
<name>A0A4P6M3Y3_9FIRM</name>
<evidence type="ECO:0000256" key="1">
    <source>
        <dbReference type="SAM" id="SignalP"/>
    </source>
</evidence>
<feature type="signal peptide" evidence="1">
    <location>
        <begin position="1"/>
        <end position="24"/>
    </location>
</feature>
<reference evidence="2 3" key="1">
    <citation type="submission" date="2019-01" db="EMBL/GenBank/DDBJ databases">
        <title>PMF-metabolizing Aryl O-demethylase.</title>
        <authorList>
            <person name="Kim M."/>
        </authorList>
    </citation>
    <scope>NUCLEOTIDE SEQUENCE [LARGE SCALE GENOMIC DNA]</scope>
    <source>
        <strain evidence="2 3">PMF1</strain>
    </source>
</reference>
<dbReference type="RefSeq" id="WP_130182136.1">
    <property type="nucleotide sequence ID" value="NZ_CP035945.1"/>
</dbReference>
<dbReference type="KEGG" id="bpro:PMF13cell1_04431"/>
<organism evidence="2 3">
    <name type="scientific">Blautia producta</name>
    <dbReference type="NCBI Taxonomy" id="33035"/>
    <lineage>
        <taxon>Bacteria</taxon>
        <taxon>Bacillati</taxon>
        <taxon>Bacillota</taxon>
        <taxon>Clostridia</taxon>
        <taxon>Lachnospirales</taxon>
        <taxon>Lachnospiraceae</taxon>
        <taxon>Blautia</taxon>
    </lineage>
</organism>
<accession>A0A4P6M3Y3</accession>
<dbReference type="Proteomes" id="UP000289794">
    <property type="component" value="Chromosome"/>
</dbReference>
<evidence type="ECO:0000313" key="2">
    <source>
        <dbReference type="EMBL" id="QBE98865.1"/>
    </source>
</evidence>
<gene>
    <name evidence="2" type="ORF">PMF13cell1_04431</name>
</gene>
<feature type="chain" id="PRO_5020435325" evidence="1">
    <location>
        <begin position="25"/>
        <end position="228"/>
    </location>
</feature>
<proteinExistence type="predicted"/>
<keyword evidence="1" id="KW-0732">Signal</keyword>
<protein>
    <submittedName>
        <fullName evidence="2">Uncharacterized protein</fullName>
    </submittedName>
</protein>
<sequence>MKKRIISMLFAGILCASSIISVSAATETEFTQTVSNIALQQQYMSLINTLDYEVELERAESGISDVPITQEILDNCIATSTDENGNVVNLDVKVTIRDLGTVTRSVSEEGEHLYALTAVASETVHNDDNVTKDGITAYGTLIWIDHLGINNELFGVTGQWLSDMSGYPTGRQVMHGVVGGNSVTTYPTINAFSHYGSGLGTFKGFALFLETHCRTRYGSDVRLRIISH</sequence>